<accession>A0A7S3HU59</accession>
<proteinExistence type="inferred from homology"/>
<dbReference type="NCBIfam" id="TIGR00390">
    <property type="entry name" value="hslU"/>
    <property type="match status" value="1"/>
</dbReference>
<dbReference type="Gene3D" id="3.40.50.300">
    <property type="entry name" value="P-loop containing nucleotide triphosphate hydrolases"/>
    <property type="match status" value="2"/>
</dbReference>
<dbReference type="InterPro" id="IPR019489">
    <property type="entry name" value="Clp_ATPase_C"/>
</dbReference>
<sequence length="498" mass="55013">MKAFQAVSVLKRFSQQRSGVVNRFKYFSTENAAAPVIPTIVIPEEPVPPLTSGLQNVLKPKEVVEQLNKYIVGQPDAKRAVAIALRNRWRRQQLSDDLRNEVIPKNILMIGPTGCGKTEIARRIAKLSQAPFIKVEATKFTEVGFHGKDVDQIIRDLVEVSITMTKKKLKEQVKDAAAAAAEEKILTCLVGVNADASTMNSFREQLKAGLCEDIMIDIDLPPKPEKNDNKAGGPIGIAFDTNSGTFAPNDLFGKLKVGFNGAGKKRDIKRMKVSDARPLAEEAEAERLLEDFDVTKEAITAVEESGIVFIDEIDKIVSSGDYRGADASSEGVQRDLLPLIEGSSISTKHGNVNTDFILFIASGAFHSAKPSDLLAELQGRLPIRVNLQGLTEDDMFRILTEPVTNLIRQQIALIKSEDVTLTFTEPAIREIARVAFLTNRTVENIGARRLHTVIERVMEEISFDAAEKQGENVVVTDEYVKTRVSDLLLSTDMRKYIL</sequence>
<dbReference type="SMART" id="SM00382">
    <property type="entry name" value="AAA"/>
    <property type="match status" value="1"/>
</dbReference>
<reference evidence="9" key="1">
    <citation type="submission" date="2021-01" db="EMBL/GenBank/DDBJ databases">
        <authorList>
            <person name="Corre E."/>
            <person name="Pelletier E."/>
            <person name="Niang G."/>
            <person name="Scheremetjew M."/>
            <person name="Finn R."/>
            <person name="Kale V."/>
            <person name="Holt S."/>
            <person name="Cochrane G."/>
            <person name="Meng A."/>
            <person name="Brown T."/>
            <person name="Cohen L."/>
        </authorList>
    </citation>
    <scope>NUCLEOTIDE SEQUENCE</scope>
    <source>
        <strain evidence="9">CCAP 955/1</strain>
    </source>
</reference>
<protein>
    <submittedName>
        <fullName evidence="9">Uncharacterized protein</fullName>
    </submittedName>
</protein>
<dbReference type="PANTHER" id="PTHR48102">
    <property type="entry name" value="ATP-DEPENDENT CLP PROTEASE ATP-BINDING SUBUNIT CLPX-LIKE, MITOCHONDRIAL-RELATED"/>
    <property type="match status" value="1"/>
</dbReference>
<evidence type="ECO:0000256" key="4">
    <source>
        <dbReference type="ARBA" id="ARBA00022741"/>
    </source>
</evidence>
<keyword evidence="6" id="KW-0143">Chaperone</keyword>
<dbReference type="FunFam" id="3.40.50.300:FF:000220">
    <property type="entry name" value="ATP-dependent protease ATPase subunit HslU"/>
    <property type="match status" value="1"/>
</dbReference>
<evidence type="ECO:0000259" key="8">
    <source>
        <dbReference type="SMART" id="SM01086"/>
    </source>
</evidence>
<dbReference type="GO" id="GO:0051603">
    <property type="term" value="P:proteolysis involved in protein catabolic process"/>
    <property type="evidence" value="ECO:0007669"/>
    <property type="project" value="TreeGrafter"/>
</dbReference>
<dbReference type="InterPro" id="IPR027417">
    <property type="entry name" value="P-loop_NTPase"/>
</dbReference>
<dbReference type="FunFam" id="3.40.50.300:FF:000213">
    <property type="entry name" value="ATP-dependent protease ATPase subunit HslU"/>
    <property type="match status" value="1"/>
</dbReference>
<dbReference type="PANTHER" id="PTHR48102:SF3">
    <property type="entry name" value="ATP-DEPENDENT PROTEASE ATPASE SUBUNIT HSLU"/>
    <property type="match status" value="1"/>
</dbReference>
<dbReference type="InterPro" id="IPR003593">
    <property type="entry name" value="AAA+_ATPase"/>
</dbReference>
<dbReference type="SUPFAM" id="SSF52540">
    <property type="entry name" value="P-loop containing nucleoside triphosphate hydrolases"/>
    <property type="match status" value="1"/>
</dbReference>
<evidence type="ECO:0000259" key="7">
    <source>
        <dbReference type="SMART" id="SM00382"/>
    </source>
</evidence>
<comment type="similarity">
    <text evidence="2">Belongs to the ClpX chaperone family. HslU subfamily.</text>
</comment>
<dbReference type="InterPro" id="IPR050052">
    <property type="entry name" value="ATP-dep_Clp_protease_ClpX"/>
</dbReference>
<evidence type="ECO:0000256" key="2">
    <source>
        <dbReference type="ARBA" id="ARBA00009771"/>
    </source>
</evidence>
<dbReference type="InterPro" id="IPR003959">
    <property type="entry name" value="ATPase_AAA_core"/>
</dbReference>
<evidence type="ECO:0000256" key="6">
    <source>
        <dbReference type="ARBA" id="ARBA00023186"/>
    </source>
</evidence>
<feature type="domain" description="AAA+ ATPase" evidence="7">
    <location>
        <begin position="103"/>
        <end position="387"/>
    </location>
</feature>
<dbReference type="Pfam" id="PF07724">
    <property type="entry name" value="AAA_2"/>
    <property type="match status" value="1"/>
</dbReference>
<dbReference type="AlphaFoldDB" id="A0A7S3HU59"/>
<dbReference type="GO" id="GO:0016887">
    <property type="term" value="F:ATP hydrolysis activity"/>
    <property type="evidence" value="ECO:0007669"/>
    <property type="project" value="InterPro"/>
</dbReference>
<feature type="domain" description="Clp ATPase C-terminal" evidence="8">
    <location>
        <begin position="390"/>
        <end position="484"/>
    </location>
</feature>
<dbReference type="EMBL" id="HBIC01064480">
    <property type="protein sequence ID" value="CAE0304209.1"/>
    <property type="molecule type" value="Transcribed_RNA"/>
</dbReference>
<gene>
    <name evidence="9" type="ORF">SELO1098_LOCUS33080</name>
</gene>
<organism evidence="9">
    <name type="scientific">Spumella elongata</name>
    <dbReference type="NCBI Taxonomy" id="89044"/>
    <lineage>
        <taxon>Eukaryota</taxon>
        <taxon>Sar</taxon>
        <taxon>Stramenopiles</taxon>
        <taxon>Ochrophyta</taxon>
        <taxon>Chrysophyceae</taxon>
        <taxon>Chromulinales</taxon>
        <taxon>Chromulinaceae</taxon>
        <taxon>Spumella</taxon>
    </lineage>
</organism>
<dbReference type="SMART" id="SM01086">
    <property type="entry name" value="ClpB_D2-small"/>
    <property type="match status" value="1"/>
</dbReference>
<keyword evidence="5" id="KW-0067">ATP-binding</keyword>
<dbReference type="Gene3D" id="1.10.8.60">
    <property type="match status" value="1"/>
</dbReference>
<evidence type="ECO:0000313" key="9">
    <source>
        <dbReference type="EMBL" id="CAE0304209.1"/>
    </source>
</evidence>
<dbReference type="GO" id="GO:0009376">
    <property type="term" value="C:HslUV protease complex"/>
    <property type="evidence" value="ECO:0007669"/>
    <property type="project" value="InterPro"/>
</dbReference>
<evidence type="ECO:0000256" key="5">
    <source>
        <dbReference type="ARBA" id="ARBA00022840"/>
    </source>
</evidence>
<evidence type="ECO:0000256" key="3">
    <source>
        <dbReference type="ARBA" id="ARBA00022490"/>
    </source>
</evidence>
<comment type="subcellular location">
    <subcellularLocation>
        <location evidence="1">Cytoplasm</location>
    </subcellularLocation>
</comment>
<dbReference type="NCBIfam" id="NF003544">
    <property type="entry name" value="PRK05201.1"/>
    <property type="match status" value="1"/>
</dbReference>
<keyword evidence="4" id="KW-0547">Nucleotide-binding</keyword>
<dbReference type="GO" id="GO:0008233">
    <property type="term" value="F:peptidase activity"/>
    <property type="evidence" value="ECO:0007669"/>
    <property type="project" value="InterPro"/>
</dbReference>
<evidence type="ECO:0000256" key="1">
    <source>
        <dbReference type="ARBA" id="ARBA00004496"/>
    </source>
</evidence>
<dbReference type="Pfam" id="PF00004">
    <property type="entry name" value="AAA"/>
    <property type="match status" value="1"/>
</dbReference>
<dbReference type="GO" id="GO:0005524">
    <property type="term" value="F:ATP binding"/>
    <property type="evidence" value="ECO:0007669"/>
    <property type="project" value="UniProtKB-KW"/>
</dbReference>
<name>A0A7S3HU59_9STRA</name>
<dbReference type="Gene3D" id="1.10.8.10">
    <property type="entry name" value="DNA helicase RuvA subunit, C-terminal domain"/>
    <property type="match status" value="1"/>
</dbReference>
<dbReference type="InterPro" id="IPR004491">
    <property type="entry name" value="HslU"/>
</dbReference>
<keyword evidence="3" id="KW-0963">Cytoplasm</keyword>